<dbReference type="EMBL" id="QPMK01000036">
    <property type="protein sequence ID" value="RDD64022.1"/>
    <property type="molecule type" value="Genomic_DNA"/>
</dbReference>
<comment type="caution">
    <text evidence="2">The sequence shown here is derived from an EMBL/GenBank/DDBJ whole genome shotgun (WGS) entry which is preliminary data.</text>
</comment>
<protein>
    <submittedName>
        <fullName evidence="2">Carboxymuconolactone decarboxylase family protein</fullName>
    </submittedName>
</protein>
<evidence type="ECO:0000313" key="2">
    <source>
        <dbReference type="EMBL" id="RDD64022.1"/>
    </source>
</evidence>
<sequence>MPAFPPLTDADWPEALADLKGGFATKLNVYRVMAHRPELLRAWAPLRDHVVVQTALGPELSEVAILRTGHHMGSSYEWDSHVYRARKLGMSDARIASIRGPLDAMAPEDAVIAGAVDAHLGPDHRLTPDQVAEVVALVGQEGLFDLFATVGFYTVLAGMLKSLDVPLDADIAAELAQTPAP</sequence>
<dbReference type="Proteomes" id="UP000253977">
    <property type="component" value="Unassembled WGS sequence"/>
</dbReference>
<accession>A0A369TGR0</accession>
<name>A0A369TGR0_9RHOB</name>
<gene>
    <name evidence="2" type="ORF">DU478_22390</name>
</gene>
<dbReference type="RefSeq" id="WP_114513062.1">
    <property type="nucleotide sequence ID" value="NZ_QPMK01000036.1"/>
</dbReference>
<dbReference type="Gene3D" id="1.20.1290.10">
    <property type="entry name" value="AhpD-like"/>
    <property type="match status" value="1"/>
</dbReference>
<dbReference type="InterPro" id="IPR003779">
    <property type="entry name" value="CMD-like"/>
</dbReference>
<dbReference type="GO" id="GO:0051920">
    <property type="term" value="F:peroxiredoxin activity"/>
    <property type="evidence" value="ECO:0007669"/>
    <property type="project" value="InterPro"/>
</dbReference>
<reference evidence="2 3" key="1">
    <citation type="submission" date="2018-07" db="EMBL/GenBank/DDBJ databases">
        <title>Thalassococcus profundi sp. nov., a marine bacterium isolated from deep seawater of Okinawa Trough.</title>
        <authorList>
            <person name="Yu M."/>
        </authorList>
    </citation>
    <scope>NUCLEOTIDE SEQUENCE [LARGE SCALE GENOMIC DNA]</scope>
    <source>
        <strain evidence="2 3">WRAS1</strain>
    </source>
</reference>
<dbReference type="SUPFAM" id="SSF69118">
    <property type="entry name" value="AhpD-like"/>
    <property type="match status" value="1"/>
</dbReference>
<dbReference type="PANTHER" id="PTHR34846:SF11">
    <property type="entry name" value="4-CARBOXYMUCONOLACTONE DECARBOXYLASE FAMILY PROTEIN (AFU_ORTHOLOGUE AFUA_6G11590)"/>
    <property type="match status" value="1"/>
</dbReference>
<dbReference type="PANTHER" id="PTHR34846">
    <property type="entry name" value="4-CARBOXYMUCONOLACTONE DECARBOXYLASE FAMILY PROTEIN (AFU_ORTHOLOGUE AFUA_6G11590)"/>
    <property type="match status" value="1"/>
</dbReference>
<evidence type="ECO:0000259" key="1">
    <source>
        <dbReference type="Pfam" id="PF02627"/>
    </source>
</evidence>
<dbReference type="AlphaFoldDB" id="A0A369TGR0"/>
<feature type="domain" description="Carboxymuconolactone decarboxylase-like" evidence="1">
    <location>
        <begin position="37"/>
        <end position="106"/>
    </location>
</feature>
<proteinExistence type="predicted"/>
<evidence type="ECO:0000313" key="3">
    <source>
        <dbReference type="Proteomes" id="UP000253977"/>
    </source>
</evidence>
<organism evidence="2 3">
    <name type="scientific">Thalassococcus profundi</name>
    <dbReference type="NCBI Taxonomy" id="2282382"/>
    <lineage>
        <taxon>Bacteria</taxon>
        <taxon>Pseudomonadati</taxon>
        <taxon>Pseudomonadota</taxon>
        <taxon>Alphaproteobacteria</taxon>
        <taxon>Rhodobacterales</taxon>
        <taxon>Roseobacteraceae</taxon>
        <taxon>Thalassococcus</taxon>
    </lineage>
</organism>
<dbReference type="Pfam" id="PF02627">
    <property type="entry name" value="CMD"/>
    <property type="match status" value="1"/>
</dbReference>
<keyword evidence="3" id="KW-1185">Reference proteome</keyword>
<dbReference type="InterPro" id="IPR029032">
    <property type="entry name" value="AhpD-like"/>
</dbReference>
<dbReference type="OrthoDB" id="4704294at2"/>